<dbReference type="AlphaFoldDB" id="A0A2I0UY70"/>
<dbReference type="Pfam" id="PF17131">
    <property type="entry name" value="LolA_like"/>
    <property type="match status" value="1"/>
</dbReference>
<feature type="domain" description="Uncharacterized protein TP-0789" evidence="2">
    <location>
        <begin position="134"/>
        <end position="208"/>
    </location>
</feature>
<dbReference type="PANTHER" id="PTHR37507">
    <property type="entry name" value="SPORULATION PROTEIN YDCC"/>
    <property type="match status" value="1"/>
</dbReference>
<proteinExistence type="predicted"/>
<evidence type="ECO:0000259" key="2">
    <source>
        <dbReference type="Pfam" id="PF17131"/>
    </source>
</evidence>
<dbReference type="InterPro" id="IPR033399">
    <property type="entry name" value="TP_0789-like"/>
</dbReference>
<organism evidence="3 4">
    <name type="scientific">Lysinibacillus fusiformis</name>
    <dbReference type="NCBI Taxonomy" id="28031"/>
    <lineage>
        <taxon>Bacteria</taxon>
        <taxon>Bacillati</taxon>
        <taxon>Bacillota</taxon>
        <taxon>Bacilli</taxon>
        <taxon>Bacillales</taxon>
        <taxon>Bacillaceae</taxon>
        <taxon>Lysinibacillus</taxon>
    </lineage>
</organism>
<protein>
    <recommendedName>
        <fullName evidence="2">Uncharacterized protein TP-0789 domain-containing protein</fullName>
    </recommendedName>
</protein>
<dbReference type="SUPFAM" id="SSF89392">
    <property type="entry name" value="Prokaryotic lipoproteins and lipoprotein localization factors"/>
    <property type="match status" value="1"/>
</dbReference>
<feature type="chain" id="PRO_5039538133" description="Uncharacterized protein TP-0789 domain-containing protein" evidence="1">
    <location>
        <begin position="28"/>
        <end position="356"/>
    </location>
</feature>
<reference evidence="3 4" key="1">
    <citation type="submission" date="2017-10" db="EMBL/GenBank/DDBJ databases">
        <title>Draft genome of Lysinibacillus fusiformis strain Juneja, a laboratory-derived pathogen of Drosophila melanogaster.</title>
        <authorList>
            <person name="Smith B.R."/>
            <person name="Unckless R.L."/>
        </authorList>
    </citation>
    <scope>NUCLEOTIDE SEQUENCE [LARGE SCALE GENOMIC DNA]</scope>
    <source>
        <strain evidence="3 4">Juneja</strain>
    </source>
</reference>
<keyword evidence="1" id="KW-0732">Signal</keyword>
<sequence length="356" mass="40095">MKWKKTCRAAGLIAVMTFSLVGCNTEASYSPQEIIEQALQESKEPLTYYGEYTLDMGELGGKAQVKEWVKDGNRRMEMTGDNDEHVISVMTDSQVISYDVAENTAYKMAFPQGGLDGLQSPRDQVQLIFKLIKDTHEIKIAGEEKVAGRDTYKIVAKTKKSESLFGDIEVWIDKKTWLTLKTKTDNAGNQMITEFTKMEEGKKIDDQQFTLDLPKDVTIEEISGEDTSESVSLAVAKEKLGAFLVVPQENDLTLDKISMAKGLEDRPEYSFDYGLDGQPAFFVTIFKADPSLAEIEPILNEKEMVIRGQKGTVMDDENFRSISWQENGYQYNIVGENPALTLEDLLSYVQQMTFVQ</sequence>
<evidence type="ECO:0000256" key="1">
    <source>
        <dbReference type="SAM" id="SignalP"/>
    </source>
</evidence>
<dbReference type="InterPro" id="IPR029046">
    <property type="entry name" value="LolA/LolB/LppX"/>
</dbReference>
<dbReference type="PANTHER" id="PTHR37507:SF2">
    <property type="entry name" value="SPORULATION PROTEIN YDCC"/>
    <property type="match status" value="1"/>
</dbReference>
<dbReference type="Proteomes" id="UP000234956">
    <property type="component" value="Unassembled WGS sequence"/>
</dbReference>
<feature type="signal peptide" evidence="1">
    <location>
        <begin position="1"/>
        <end position="27"/>
    </location>
</feature>
<evidence type="ECO:0000313" key="4">
    <source>
        <dbReference type="Proteomes" id="UP000234956"/>
    </source>
</evidence>
<evidence type="ECO:0000313" key="3">
    <source>
        <dbReference type="EMBL" id="PKU50939.1"/>
    </source>
</evidence>
<dbReference type="EMBL" id="PDFK01000004">
    <property type="protein sequence ID" value="PKU50939.1"/>
    <property type="molecule type" value="Genomic_DNA"/>
</dbReference>
<name>A0A2I0UY70_9BACI</name>
<dbReference type="RefSeq" id="WP_101966792.1">
    <property type="nucleotide sequence ID" value="NZ_PDFK01000004.1"/>
</dbReference>
<gene>
    <name evidence="3" type="ORF">CRI88_14760</name>
</gene>
<accession>A0A2I0UY70</accession>
<comment type="caution">
    <text evidence="3">The sequence shown here is derived from an EMBL/GenBank/DDBJ whole genome shotgun (WGS) entry which is preliminary data.</text>
</comment>
<dbReference type="Gene3D" id="2.50.20.10">
    <property type="entry name" value="Lipoprotein localisation LolA/LolB/LppX"/>
    <property type="match status" value="1"/>
</dbReference>
<dbReference type="InterPro" id="IPR052944">
    <property type="entry name" value="Sporulation_related"/>
</dbReference>
<dbReference type="PROSITE" id="PS51257">
    <property type="entry name" value="PROKAR_LIPOPROTEIN"/>
    <property type="match status" value="1"/>
</dbReference>